<dbReference type="InterPro" id="IPR036291">
    <property type="entry name" value="NAD(P)-bd_dom_sf"/>
</dbReference>
<dbReference type="SUPFAM" id="SSF55347">
    <property type="entry name" value="Glyceraldehyde-3-phosphate dehydrogenase-like, C-terminal domain"/>
    <property type="match status" value="1"/>
</dbReference>
<evidence type="ECO:0000259" key="1">
    <source>
        <dbReference type="Pfam" id="PF01408"/>
    </source>
</evidence>
<feature type="domain" description="GFO/IDH/MocA-like oxidoreductase" evidence="2">
    <location>
        <begin position="132"/>
        <end position="269"/>
    </location>
</feature>
<reference evidence="3" key="1">
    <citation type="submission" date="2021-06" db="EMBL/GenBank/DDBJ databases">
        <title>New haloarchaea isolates fom saline soil.</title>
        <authorList>
            <person name="Duran-Viseras A."/>
            <person name="Sanchez-Porro C.S."/>
            <person name="Ventosa A."/>
        </authorList>
    </citation>
    <scope>NUCLEOTIDE SEQUENCE</scope>
    <source>
        <strain evidence="3">JCM 18369</strain>
    </source>
</reference>
<comment type="caution">
    <text evidence="3">The sequence shown here is derived from an EMBL/GenBank/DDBJ whole genome shotgun (WGS) entry which is preliminary data.</text>
</comment>
<dbReference type="Pfam" id="PF01408">
    <property type="entry name" value="GFO_IDH_MocA"/>
    <property type="match status" value="1"/>
</dbReference>
<protein>
    <submittedName>
        <fullName evidence="3">Gfo/Idh/MocA family oxidoreductase</fullName>
    </submittedName>
</protein>
<dbReference type="Proteomes" id="UP001166304">
    <property type="component" value="Unassembled WGS sequence"/>
</dbReference>
<proteinExistence type="predicted"/>
<keyword evidence="4" id="KW-1185">Reference proteome</keyword>
<dbReference type="InterPro" id="IPR055170">
    <property type="entry name" value="GFO_IDH_MocA-like_dom"/>
</dbReference>
<gene>
    <name evidence="3" type="ORF">KTS37_14255</name>
</gene>
<dbReference type="SUPFAM" id="SSF51735">
    <property type="entry name" value="NAD(P)-binding Rossmann-fold domains"/>
    <property type="match status" value="1"/>
</dbReference>
<dbReference type="Gene3D" id="3.30.360.10">
    <property type="entry name" value="Dihydrodipicolinate Reductase, domain 2"/>
    <property type="match status" value="1"/>
</dbReference>
<feature type="domain" description="Gfo/Idh/MocA-like oxidoreductase N-terminal" evidence="1">
    <location>
        <begin position="6"/>
        <end position="121"/>
    </location>
</feature>
<dbReference type="GO" id="GO:0000166">
    <property type="term" value="F:nucleotide binding"/>
    <property type="evidence" value="ECO:0007669"/>
    <property type="project" value="InterPro"/>
</dbReference>
<evidence type="ECO:0000259" key="2">
    <source>
        <dbReference type="Pfam" id="PF22725"/>
    </source>
</evidence>
<name>A0AA41G273_9EURY</name>
<sequence length="365" mass="40446">MVNDQLNIGIVGLGSHGKNHVTMLQEMGHQVRGVDANPENRFEFEQKFDGETYENPSELYNSGIDAVIISTPNKFHEGATVDALENGLDVMLEKPLAHDVASAERIANTAKTTGNICLVGYHHRYRNICQVTRSYIEQNYLGEVTHINAKYIRRRGVPGRGTWFTSREIAGGGALIDIGAHLVDMLLFLAGRPTLEKVMAVARSDFGQHDDYSYLHMWGEDDEARMYDVEDSVTAFCSFENGLTASIEVAWAANDTATHSYKIRGTEAGAYLDITNSLEEVDPVVDVRNELELYEARSGGSDHFVNSEVIAPLNNPYREELETFLSAVRSGERPAQNNVEQALQVQQVIDRLYDASGQGGDAKTK</sequence>
<dbReference type="PANTHER" id="PTHR43249">
    <property type="entry name" value="UDP-N-ACETYL-2-AMINO-2-DEOXY-D-GLUCURONATE OXIDASE"/>
    <property type="match status" value="1"/>
</dbReference>
<evidence type="ECO:0000313" key="4">
    <source>
        <dbReference type="Proteomes" id="UP001166304"/>
    </source>
</evidence>
<evidence type="ECO:0000313" key="3">
    <source>
        <dbReference type="EMBL" id="MBV0902953.1"/>
    </source>
</evidence>
<dbReference type="InterPro" id="IPR052515">
    <property type="entry name" value="Gfo/Idh/MocA_Oxidoreductase"/>
</dbReference>
<accession>A0AA41G273</accession>
<dbReference type="Gene3D" id="3.40.50.720">
    <property type="entry name" value="NAD(P)-binding Rossmann-like Domain"/>
    <property type="match status" value="1"/>
</dbReference>
<dbReference type="PANTHER" id="PTHR43249:SF1">
    <property type="entry name" value="D-GLUCOSIDE 3-DEHYDROGENASE"/>
    <property type="match status" value="1"/>
</dbReference>
<organism evidence="3 4">
    <name type="scientific">Haloarcula salina</name>
    <dbReference type="NCBI Taxonomy" id="1429914"/>
    <lineage>
        <taxon>Archaea</taxon>
        <taxon>Methanobacteriati</taxon>
        <taxon>Methanobacteriota</taxon>
        <taxon>Stenosarchaea group</taxon>
        <taxon>Halobacteria</taxon>
        <taxon>Halobacteriales</taxon>
        <taxon>Haloarculaceae</taxon>
        <taxon>Haloarcula</taxon>
    </lineage>
</organism>
<dbReference type="EMBL" id="JAHQXE010000004">
    <property type="protein sequence ID" value="MBV0902953.1"/>
    <property type="molecule type" value="Genomic_DNA"/>
</dbReference>
<dbReference type="Pfam" id="PF22725">
    <property type="entry name" value="GFO_IDH_MocA_C3"/>
    <property type="match status" value="1"/>
</dbReference>
<dbReference type="RefSeq" id="WP_162414509.1">
    <property type="nucleotide sequence ID" value="NZ_JAHQXE010000004.1"/>
</dbReference>
<dbReference type="InterPro" id="IPR000683">
    <property type="entry name" value="Gfo/Idh/MocA-like_OxRdtase_N"/>
</dbReference>
<dbReference type="AlphaFoldDB" id="A0AA41G273"/>